<reference evidence="1 2" key="1">
    <citation type="submission" date="2016-07" db="EMBL/GenBank/DDBJ databases">
        <title>Draft genome of Streptomyces diastatochromogenes.</title>
        <authorList>
            <person name="Podduturi R."/>
            <person name="Lukassen M.B."/>
            <person name="Clausen N."/>
            <person name="Nielsen J.L."/>
            <person name="Jorgensen N.O."/>
        </authorList>
    </citation>
    <scope>NUCLEOTIDE SEQUENCE [LARGE SCALE GENOMIC DNA]</scope>
    <source>
        <strain evidence="1 2">DSM 40608</strain>
    </source>
</reference>
<dbReference type="RefSeq" id="WP_094215492.1">
    <property type="nucleotide sequence ID" value="NZ_MCGQ01000007.1"/>
</dbReference>
<dbReference type="Proteomes" id="UP000215483">
    <property type="component" value="Unassembled WGS sequence"/>
</dbReference>
<proteinExistence type="predicted"/>
<gene>
    <name evidence="1" type="ORF">BEK98_06795</name>
</gene>
<sequence>MAGKNTGVPIEEHPLLRNLRRHGTTARVFFGYVGSTDGNEHVELYPSLYDLSQSIRIPRADILHAEEAPAQVMPFGGTVLWVRADATLVRRREENVADVHGTPTPSAESGRLRIGRRARLRMERADDWDPNCTSCHSPCSTCHTDCSICVSTCQVQLPQVQALRAE</sequence>
<dbReference type="EMBL" id="MCGQ01000007">
    <property type="protein sequence ID" value="OXY98546.1"/>
    <property type="molecule type" value="Genomic_DNA"/>
</dbReference>
<comment type="caution">
    <text evidence="1">The sequence shown here is derived from an EMBL/GenBank/DDBJ whole genome shotgun (WGS) entry which is preliminary data.</text>
</comment>
<dbReference type="OrthoDB" id="3083232at2"/>
<protein>
    <submittedName>
        <fullName evidence="1">Uncharacterized protein</fullName>
    </submittedName>
</protein>
<keyword evidence="2" id="KW-1185">Reference proteome</keyword>
<dbReference type="AlphaFoldDB" id="A0A233SSE3"/>
<dbReference type="InterPro" id="IPR036280">
    <property type="entry name" value="Multihaem_cyt_sf"/>
</dbReference>
<evidence type="ECO:0000313" key="2">
    <source>
        <dbReference type="Proteomes" id="UP000215483"/>
    </source>
</evidence>
<evidence type="ECO:0000313" key="1">
    <source>
        <dbReference type="EMBL" id="OXY98546.1"/>
    </source>
</evidence>
<organism evidence="1 2">
    <name type="scientific">Streptomyces diastatochromogenes</name>
    <dbReference type="NCBI Taxonomy" id="42236"/>
    <lineage>
        <taxon>Bacteria</taxon>
        <taxon>Bacillati</taxon>
        <taxon>Actinomycetota</taxon>
        <taxon>Actinomycetes</taxon>
        <taxon>Kitasatosporales</taxon>
        <taxon>Streptomycetaceae</taxon>
        <taxon>Streptomyces</taxon>
    </lineage>
</organism>
<accession>A0A233SSE3</accession>
<dbReference type="SUPFAM" id="SSF48695">
    <property type="entry name" value="Multiheme cytochromes"/>
    <property type="match status" value="1"/>
</dbReference>
<name>A0A233SSE3_STRDA</name>